<feature type="region of interest" description="Disordered" evidence="1">
    <location>
        <begin position="568"/>
        <end position="616"/>
    </location>
</feature>
<gene>
    <name evidence="2" type="ORF">BDK51DRAFT_51818</name>
</gene>
<dbReference type="OrthoDB" id="2187155at2759"/>
<feature type="region of interest" description="Disordered" evidence="1">
    <location>
        <begin position="490"/>
        <end position="541"/>
    </location>
</feature>
<dbReference type="EMBL" id="KZ996485">
    <property type="protein sequence ID" value="RKO88775.1"/>
    <property type="molecule type" value="Genomic_DNA"/>
</dbReference>
<feature type="compositionally biased region" description="Low complexity" evidence="1">
    <location>
        <begin position="490"/>
        <end position="524"/>
    </location>
</feature>
<evidence type="ECO:0000313" key="3">
    <source>
        <dbReference type="Proteomes" id="UP000269721"/>
    </source>
</evidence>
<sequence length="616" mass="67265">MLLVFLEAVAEVSQRYLFDCALRKQEIIGRTCLLAAPGGPSSDATLTRSHFLACGGQEGSSLNAPSMGRALFPGPLHFPSSPLTWGPNVVTMLLDLLPPIDSETRQAHDFKEVEVLANLAIELNVPQDATLNEAFELLVEVAGTRDFMPAASSLHQWLLSKKAMREAEGCVGSFVCWEDLNAVRQELSTVLLESGRREEPRAAGRAKVGGMVGASGSKAAAKVAESAPPPAPRPRSTMRYDPTLKEIDTTEILSLGLARKQAVEVPGITAPLPYRAGAPLNFLGPPLLSRYEAVPPAWRRGTGDGAEPGIFVKFVTKTAADAAAAAASVRAQAALQRDPRTATSFMHARPLPCISIHRGGGAGQTQEEIAAVGPMDLQLVTNWCDEPEAGPSPHKRARPNPTPDFFSSYVGAHAYYSSLFPDAITYSLQLQHLQELQQLHEKQQLDANRLGDLALDGQRVIDPQYLEYRRQIWTLQLSQQQQQLQQLQQQLPQQQLPQPQQQDQQQPQQPQQQQQQKPKQEQQQPLPPPPPPRPPQQQPPQLPLQEFFEKLPLLQLQYGLMDFARSRAAAAPPTPPPHAAVAEGPAAPSGDSPTAKVKPPVFMYQNRRSKNNADEG</sequence>
<evidence type="ECO:0000256" key="1">
    <source>
        <dbReference type="SAM" id="MobiDB-lite"/>
    </source>
</evidence>
<accession>A0A4P9WB14</accession>
<protein>
    <submittedName>
        <fullName evidence="2">Uncharacterized protein</fullName>
    </submittedName>
</protein>
<organism evidence="2 3">
    <name type="scientific">Blyttiomyces helicus</name>
    <dbReference type="NCBI Taxonomy" id="388810"/>
    <lineage>
        <taxon>Eukaryota</taxon>
        <taxon>Fungi</taxon>
        <taxon>Fungi incertae sedis</taxon>
        <taxon>Chytridiomycota</taxon>
        <taxon>Chytridiomycota incertae sedis</taxon>
        <taxon>Chytridiomycetes</taxon>
        <taxon>Chytridiomycetes incertae sedis</taxon>
        <taxon>Blyttiomyces</taxon>
    </lineage>
</organism>
<dbReference type="AlphaFoldDB" id="A0A4P9WB14"/>
<feature type="compositionally biased region" description="Pro residues" evidence="1">
    <location>
        <begin position="525"/>
        <end position="541"/>
    </location>
</feature>
<proteinExistence type="predicted"/>
<keyword evidence="3" id="KW-1185">Reference proteome</keyword>
<name>A0A4P9WB14_9FUNG</name>
<evidence type="ECO:0000313" key="2">
    <source>
        <dbReference type="EMBL" id="RKO88775.1"/>
    </source>
</evidence>
<reference evidence="3" key="1">
    <citation type="journal article" date="2018" name="Nat. Microbiol.">
        <title>Leveraging single-cell genomics to expand the fungal tree of life.</title>
        <authorList>
            <person name="Ahrendt S.R."/>
            <person name="Quandt C.A."/>
            <person name="Ciobanu D."/>
            <person name="Clum A."/>
            <person name="Salamov A."/>
            <person name="Andreopoulos B."/>
            <person name="Cheng J.F."/>
            <person name="Woyke T."/>
            <person name="Pelin A."/>
            <person name="Henrissat B."/>
            <person name="Reynolds N.K."/>
            <person name="Benny G.L."/>
            <person name="Smith M.E."/>
            <person name="James T.Y."/>
            <person name="Grigoriev I.V."/>
        </authorList>
    </citation>
    <scope>NUCLEOTIDE SEQUENCE [LARGE SCALE GENOMIC DNA]</scope>
</reference>
<dbReference type="Proteomes" id="UP000269721">
    <property type="component" value="Unassembled WGS sequence"/>
</dbReference>